<sequence length="61" mass="5807">MATLVAAAANALTILSIAAFGLGLDFLVVTRAGLCVAGAATLSLAALGALSLGPIRVLGLA</sequence>
<protein>
    <submittedName>
        <fullName evidence="2">Uncharacterized protein</fullName>
    </submittedName>
</protein>
<comment type="caution">
    <text evidence="2">The sequence shown here is derived from an EMBL/GenBank/DDBJ whole genome shotgun (WGS) entry which is preliminary data.</text>
</comment>
<accession>A0A4Q2U6Z8</accession>
<keyword evidence="3" id="KW-1185">Reference proteome</keyword>
<feature type="transmembrane region" description="Helical" evidence="1">
    <location>
        <begin position="29"/>
        <end position="52"/>
    </location>
</feature>
<dbReference type="EMBL" id="QYBB01000022">
    <property type="protein sequence ID" value="RYC30645.1"/>
    <property type="molecule type" value="Genomic_DNA"/>
</dbReference>
<dbReference type="RefSeq" id="WP_129228184.1">
    <property type="nucleotide sequence ID" value="NZ_QYBB01000022.1"/>
</dbReference>
<organism evidence="2 3">
    <name type="scientific">Lichenibacterium minor</name>
    <dbReference type="NCBI Taxonomy" id="2316528"/>
    <lineage>
        <taxon>Bacteria</taxon>
        <taxon>Pseudomonadati</taxon>
        <taxon>Pseudomonadota</taxon>
        <taxon>Alphaproteobacteria</taxon>
        <taxon>Hyphomicrobiales</taxon>
        <taxon>Lichenihabitantaceae</taxon>
        <taxon>Lichenibacterium</taxon>
    </lineage>
</organism>
<reference evidence="2 3" key="1">
    <citation type="submission" date="2018-12" db="EMBL/GenBank/DDBJ databases">
        <authorList>
            <person name="Grouzdev D.S."/>
            <person name="Krutkina M.S."/>
        </authorList>
    </citation>
    <scope>NUCLEOTIDE SEQUENCE [LARGE SCALE GENOMIC DNA]</scope>
    <source>
        <strain evidence="2 3">RmlP026</strain>
    </source>
</reference>
<keyword evidence="1" id="KW-1133">Transmembrane helix</keyword>
<dbReference type="AlphaFoldDB" id="A0A4Q2U6Z8"/>
<gene>
    <name evidence="2" type="ORF">D3273_17490</name>
</gene>
<evidence type="ECO:0000313" key="2">
    <source>
        <dbReference type="EMBL" id="RYC30645.1"/>
    </source>
</evidence>
<keyword evidence="1" id="KW-0472">Membrane</keyword>
<evidence type="ECO:0000313" key="3">
    <source>
        <dbReference type="Proteomes" id="UP000290759"/>
    </source>
</evidence>
<keyword evidence="1" id="KW-0812">Transmembrane</keyword>
<reference evidence="2 3" key="2">
    <citation type="submission" date="2019-02" db="EMBL/GenBank/DDBJ databases">
        <title>'Lichenibacterium ramalinii' gen. nov. sp. nov., 'Lichenibacterium minor' gen. nov. sp. nov.</title>
        <authorList>
            <person name="Pankratov T."/>
        </authorList>
    </citation>
    <scope>NUCLEOTIDE SEQUENCE [LARGE SCALE GENOMIC DNA]</scope>
    <source>
        <strain evidence="2 3">RmlP026</strain>
    </source>
</reference>
<proteinExistence type="predicted"/>
<evidence type="ECO:0000256" key="1">
    <source>
        <dbReference type="SAM" id="Phobius"/>
    </source>
</evidence>
<dbReference type="Proteomes" id="UP000290759">
    <property type="component" value="Unassembled WGS sequence"/>
</dbReference>
<name>A0A4Q2U6Z8_9HYPH</name>